<dbReference type="PANTHER" id="PTHR42683">
    <property type="entry name" value="ALDEHYDE REDUCTASE"/>
    <property type="match status" value="1"/>
</dbReference>
<dbReference type="InterPro" id="IPR011032">
    <property type="entry name" value="GroES-like_sf"/>
</dbReference>
<keyword evidence="3 5" id="KW-0862">Zinc</keyword>
<accession>A0AAV2YM08</accession>
<sequence>MSATPQVHSNNDNKRTIHAYAGFEQGGPVKPWTYEAHPLRAEDVEIKISHCGICGSDIHTLDSGWGPTAYPCVVGHEIVGRVTQVGPSVQHLKVGDRVGVGAQVWACLNKDPEHPCAECADKVDSYCSRIVYTYNAKYEDGGNAYGGYADYVRCSSNYAFQIPDVIPSDVAAPLLCAGVTVFSPLKHQNVKAGDRVGVVGIGGLGHLAIQFIKALGAVPVAFSRSASKEAEVRALGAEDFVNTSDPEHLKKAQASVNFLLVTADATNMPYNTYLSVLKPRGTLVMLGLPNDEIKFLPFYLIGSGMKIVGSKMGSIEDIQDMLALAAAKNVRPIIQKMPMAKVNEGIELVRQGKVRYRVVLENPEQTP</sequence>
<name>A0AAV2YM08_9STRA</name>
<evidence type="ECO:0000256" key="1">
    <source>
        <dbReference type="ARBA" id="ARBA00001947"/>
    </source>
</evidence>
<dbReference type="InterPro" id="IPR013154">
    <property type="entry name" value="ADH-like_N"/>
</dbReference>
<evidence type="ECO:0000256" key="3">
    <source>
        <dbReference type="ARBA" id="ARBA00022833"/>
    </source>
</evidence>
<gene>
    <name evidence="7" type="ORF">N0F65_001537</name>
</gene>
<dbReference type="InterPro" id="IPR036291">
    <property type="entry name" value="NAD(P)-bd_dom_sf"/>
</dbReference>
<evidence type="ECO:0000313" key="8">
    <source>
        <dbReference type="Proteomes" id="UP001146120"/>
    </source>
</evidence>
<keyword evidence="4" id="KW-0560">Oxidoreductase</keyword>
<dbReference type="Pfam" id="PF08240">
    <property type="entry name" value="ADH_N"/>
    <property type="match status" value="1"/>
</dbReference>
<dbReference type="PROSITE" id="PS00059">
    <property type="entry name" value="ADH_ZINC"/>
    <property type="match status" value="1"/>
</dbReference>
<dbReference type="SMART" id="SM00829">
    <property type="entry name" value="PKS_ER"/>
    <property type="match status" value="1"/>
</dbReference>
<reference evidence="7" key="1">
    <citation type="submission" date="2022-11" db="EMBL/GenBank/DDBJ databases">
        <authorList>
            <person name="Morgan W.R."/>
            <person name="Tartar A."/>
        </authorList>
    </citation>
    <scope>NUCLEOTIDE SEQUENCE</scope>
    <source>
        <strain evidence="7">ARSEF 373</strain>
    </source>
</reference>
<dbReference type="GO" id="GO:0008270">
    <property type="term" value="F:zinc ion binding"/>
    <property type="evidence" value="ECO:0007669"/>
    <property type="project" value="InterPro"/>
</dbReference>
<dbReference type="AlphaFoldDB" id="A0AAV2YM08"/>
<feature type="domain" description="Enoyl reductase (ER)" evidence="6">
    <location>
        <begin position="27"/>
        <end position="360"/>
    </location>
</feature>
<evidence type="ECO:0000259" key="6">
    <source>
        <dbReference type="SMART" id="SM00829"/>
    </source>
</evidence>
<dbReference type="FunFam" id="3.90.180.10:FF:000014">
    <property type="entry name" value="Cinnamyl alcohol dehydrogenase 2"/>
    <property type="match status" value="1"/>
</dbReference>
<dbReference type="SUPFAM" id="SSF50129">
    <property type="entry name" value="GroES-like"/>
    <property type="match status" value="1"/>
</dbReference>
<keyword evidence="2 5" id="KW-0479">Metal-binding</keyword>
<dbReference type="InterPro" id="IPR020843">
    <property type="entry name" value="ER"/>
</dbReference>
<comment type="cofactor">
    <cofactor evidence="1 5">
        <name>Zn(2+)</name>
        <dbReference type="ChEBI" id="CHEBI:29105"/>
    </cofactor>
</comment>
<dbReference type="SUPFAM" id="SSF51735">
    <property type="entry name" value="NAD(P)-binding Rossmann-fold domains"/>
    <property type="match status" value="1"/>
</dbReference>
<dbReference type="Pfam" id="PF00107">
    <property type="entry name" value="ADH_zinc_N"/>
    <property type="match status" value="1"/>
</dbReference>
<evidence type="ECO:0000313" key="7">
    <source>
        <dbReference type="EMBL" id="DAZ94521.1"/>
    </source>
</evidence>
<dbReference type="FunFam" id="3.40.50.720:FF:000022">
    <property type="entry name" value="Cinnamyl alcohol dehydrogenase"/>
    <property type="match status" value="1"/>
</dbReference>
<dbReference type="InterPro" id="IPR013149">
    <property type="entry name" value="ADH-like_C"/>
</dbReference>
<evidence type="ECO:0000256" key="2">
    <source>
        <dbReference type="ARBA" id="ARBA00022723"/>
    </source>
</evidence>
<evidence type="ECO:0000256" key="4">
    <source>
        <dbReference type="ARBA" id="ARBA00023002"/>
    </source>
</evidence>
<dbReference type="InterPro" id="IPR047109">
    <property type="entry name" value="CAD-like"/>
</dbReference>
<organism evidence="7 8">
    <name type="scientific">Lagenidium giganteum</name>
    <dbReference type="NCBI Taxonomy" id="4803"/>
    <lineage>
        <taxon>Eukaryota</taxon>
        <taxon>Sar</taxon>
        <taxon>Stramenopiles</taxon>
        <taxon>Oomycota</taxon>
        <taxon>Peronosporomycetes</taxon>
        <taxon>Pythiales</taxon>
        <taxon>Pythiaceae</taxon>
    </lineage>
</organism>
<dbReference type="EMBL" id="DAKRPA010000246">
    <property type="protein sequence ID" value="DAZ94521.1"/>
    <property type="molecule type" value="Genomic_DNA"/>
</dbReference>
<dbReference type="GO" id="GO:0016616">
    <property type="term" value="F:oxidoreductase activity, acting on the CH-OH group of donors, NAD or NADP as acceptor"/>
    <property type="evidence" value="ECO:0007669"/>
    <property type="project" value="InterPro"/>
</dbReference>
<dbReference type="Proteomes" id="UP001146120">
    <property type="component" value="Unassembled WGS sequence"/>
</dbReference>
<comment type="caution">
    <text evidence="7">The sequence shown here is derived from an EMBL/GenBank/DDBJ whole genome shotgun (WGS) entry which is preliminary data.</text>
</comment>
<keyword evidence="8" id="KW-1185">Reference proteome</keyword>
<proteinExistence type="inferred from homology"/>
<dbReference type="Gene3D" id="3.40.50.720">
    <property type="entry name" value="NAD(P)-binding Rossmann-like Domain"/>
    <property type="match status" value="1"/>
</dbReference>
<reference evidence="7" key="2">
    <citation type="journal article" date="2023" name="Microbiol Resour">
        <title>Decontamination and Annotation of the Draft Genome Sequence of the Oomycete Lagenidium giganteum ARSEF 373.</title>
        <authorList>
            <person name="Morgan W.R."/>
            <person name="Tartar A."/>
        </authorList>
    </citation>
    <scope>NUCLEOTIDE SEQUENCE</scope>
    <source>
        <strain evidence="7">ARSEF 373</strain>
    </source>
</reference>
<dbReference type="CDD" id="cd05283">
    <property type="entry name" value="CAD1"/>
    <property type="match status" value="1"/>
</dbReference>
<dbReference type="Gene3D" id="3.90.180.10">
    <property type="entry name" value="Medium-chain alcohol dehydrogenases, catalytic domain"/>
    <property type="match status" value="1"/>
</dbReference>
<protein>
    <recommendedName>
        <fullName evidence="6">Enoyl reductase (ER) domain-containing protein</fullName>
    </recommendedName>
</protein>
<evidence type="ECO:0000256" key="5">
    <source>
        <dbReference type="RuleBase" id="RU361277"/>
    </source>
</evidence>
<dbReference type="InterPro" id="IPR002328">
    <property type="entry name" value="ADH_Zn_CS"/>
</dbReference>
<comment type="similarity">
    <text evidence="5">Belongs to the zinc-containing alcohol dehydrogenase family.</text>
</comment>